<dbReference type="RefSeq" id="WP_153549913.1">
    <property type="nucleotide sequence ID" value="NZ_CP040089.1"/>
</dbReference>
<evidence type="ECO:0000259" key="4">
    <source>
        <dbReference type="Pfam" id="PF04895"/>
    </source>
</evidence>
<dbReference type="Proteomes" id="UP000377803">
    <property type="component" value="Chromosome"/>
</dbReference>
<dbReference type="InterPro" id="IPR006979">
    <property type="entry name" value="Nre_C"/>
</dbReference>
<feature type="region of interest" description="Disordered" evidence="2">
    <location>
        <begin position="1"/>
        <end position="37"/>
    </location>
</feature>
<reference evidence="6" key="1">
    <citation type="submission" date="2019-05" db="EMBL/GenBank/DDBJ databases">
        <title>Candidatus Nanohalobium constans, a novel model system to study the DPANN nano-sized archaea: genomic and physiological characterization of a nanoarchaeon co-cultured with its chitinotrophic host.</title>
        <authorList>
            <person name="La Cono V."/>
            <person name="Arcadi E."/>
            <person name="Crisafi F."/>
            <person name="Denaro R."/>
            <person name="La Spada G."/>
            <person name="Messina E."/>
            <person name="Smedile F."/>
            <person name="Toshchakov S.V."/>
            <person name="Shevchenko M.A."/>
            <person name="Golyshin P.N."/>
            <person name="Golyshina O.V."/>
            <person name="Ferrer M."/>
            <person name="Rohde M."/>
            <person name="Mushegian A."/>
            <person name="Sorokin D.Y."/>
            <person name="Giuliano L."/>
            <person name="Yakimov M.M."/>
        </authorList>
    </citation>
    <scope>NUCLEOTIDE SEQUENCE [LARGE SCALE GENOMIC DNA]</scope>
    <source>
        <strain evidence="6">LC1Nh</strain>
    </source>
</reference>
<dbReference type="GeneID" id="42364654"/>
<dbReference type="Pfam" id="PF04895">
    <property type="entry name" value="Nre_C"/>
    <property type="match status" value="1"/>
</dbReference>
<dbReference type="HAMAP" id="MF_02096">
    <property type="entry name" value="Nre"/>
    <property type="match status" value="1"/>
</dbReference>
<comment type="similarity">
    <text evidence="1">Belongs to the Nre family.</text>
</comment>
<dbReference type="Pfam" id="PF04894">
    <property type="entry name" value="Nre_N"/>
    <property type="match status" value="1"/>
</dbReference>
<keyword evidence="1" id="KW-0234">DNA repair</keyword>
<dbReference type="PANTHER" id="PTHR38136">
    <property type="entry name" value="DNA REPAIR PROTEIN"/>
    <property type="match status" value="1"/>
</dbReference>
<dbReference type="PANTHER" id="PTHR38136:SF2">
    <property type="entry name" value="DNA REPAIR PROTEIN"/>
    <property type="match status" value="1"/>
</dbReference>
<evidence type="ECO:0000313" key="5">
    <source>
        <dbReference type="EMBL" id="QGA80175.1"/>
    </source>
</evidence>
<feature type="domain" description="Archaeal Nre C-terminal" evidence="4">
    <location>
        <begin position="285"/>
        <end position="392"/>
    </location>
</feature>
<evidence type="ECO:0000256" key="2">
    <source>
        <dbReference type="SAM" id="MobiDB-lite"/>
    </source>
</evidence>
<feature type="domain" description="Archaeal Nre N-terminal" evidence="3">
    <location>
        <begin position="20"/>
        <end position="273"/>
    </location>
</feature>
<proteinExistence type="inferred from homology"/>
<gene>
    <name evidence="5" type="primary">nreA</name>
    <name evidence="5" type="ORF">LC1Nh_0272</name>
</gene>
<dbReference type="AlphaFoldDB" id="A0A5Q0UGU5"/>
<evidence type="ECO:0000313" key="6">
    <source>
        <dbReference type="Proteomes" id="UP000377803"/>
    </source>
</evidence>
<comment type="caution">
    <text evidence="1">Lacks conserved residue(s) required for the propagation of feature annotation.</text>
</comment>
<dbReference type="GO" id="GO:0006281">
    <property type="term" value="P:DNA repair"/>
    <property type="evidence" value="ECO:0007669"/>
    <property type="project" value="UniProtKB-UniRule"/>
</dbReference>
<dbReference type="EMBL" id="CP040089">
    <property type="protein sequence ID" value="QGA80175.1"/>
    <property type="molecule type" value="Genomic_DNA"/>
</dbReference>
<evidence type="ECO:0000256" key="1">
    <source>
        <dbReference type="HAMAP-Rule" id="MF_02096"/>
    </source>
</evidence>
<dbReference type="KEGG" id="ncon:LC1Nh_0272"/>
<dbReference type="OrthoDB" id="6609at2157"/>
<feature type="compositionally biased region" description="Basic and acidic residues" evidence="2">
    <location>
        <begin position="10"/>
        <end position="21"/>
    </location>
</feature>
<keyword evidence="1" id="KW-0227">DNA damage</keyword>
<keyword evidence="6" id="KW-1185">Reference proteome</keyword>
<protein>
    <recommendedName>
        <fullName evidence="1">DNA repair protein</fullName>
    </recommendedName>
</protein>
<dbReference type="InterPro" id="IPR033167">
    <property type="entry name" value="Nre"/>
</dbReference>
<accession>A0A5Q0UGU5</accession>
<name>A0A5Q0UGU5_9ARCH</name>
<evidence type="ECO:0000259" key="3">
    <source>
        <dbReference type="Pfam" id="PF04894"/>
    </source>
</evidence>
<dbReference type="InterPro" id="IPR006978">
    <property type="entry name" value="Nre_N"/>
</dbReference>
<organism evidence="5 6">
    <name type="scientific">Candidatus Nanohalobium constans</name>
    <dbReference type="NCBI Taxonomy" id="2565781"/>
    <lineage>
        <taxon>Archaea</taxon>
        <taxon>Candidatus Nanohalarchaeota</taxon>
        <taxon>Candidatus Nanohalobia</taxon>
        <taxon>Candidatus Nanohalobiales</taxon>
        <taxon>Candidatus Nanohalobiaceae</taxon>
        <taxon>Candidatus Nanohalobium</taxon>
    </lineage>
</organism>
<comment type="function">
    <text evidence="1">Involved in DNA damage repair.</text>
</comment>
<sequence>MGYGKLAKGVSEKEAKRKLERVMPSSNRKKHFQGKTPSIFVGSHNYPKVNTGILSPQHLANPEMMDSPKNWYSEGFSIEKVASLRTSLVNSKKKFKVDEKDNFLSHTQEVAMARKPVDVEVELEKKPGANISGGRVKPVSASGNVEEFILGENPSVERKVEKMFYDTDAKAETAVKELHGKGIDNYKIQQSFTAGMLGEESSRELVPTRWSITATDDIISKNIRDKTIKDYQELGQIEYYNNEYMGNEFHIFLIPGRWEYELMELKRPGSVWNAAANTYIAQNYESYSGRTDYAEETAGAFYATRLGIMEHLRSRKRQAKALVIREVKPEYWAPLGVWVIRETVRNSFNDGEIVENFENVKFRIGNQFKFLYNRIKNKSKILEGRQTSLQSF</sequence>